<evidence type="ECO:0000256" key="1">
    <source>
        <dbReference type="SAM" id="MobiDB-lite"/>
    </source>
</evidence>
<proteinExistence type="predicted"/>
<gene>
    <name evidence="2" type="ORF">DFR58_105198</name>
</gene>
<dbReference type="Proteomes" id="UP000253034">
    <property type="component" value="Unassembled WGS sequence"/>
</dbReference>
<dbReference type="Pfam" id="PF12784">
    <property type="entry name" value="PDDEXK_2"/>
    <property type="match status" value="1"/>
</dbReference>
<dbReference type="AlphaFoldDB" id="A0A369BFF8"/>
<dbReference type="PANTHER" id="PTHR41317:SF1">
    <property type="entry name" value="PD-(D_E)XK NUCLEASE FAMILY TRANSPOSASE"/>
    <property type="match status" value="1"/>
</dbReference>
<feature type="region of interest" description="Disordered" evidence="1">
    <location>
        <begin position="240"/>
        <end position="267"/>
    </location>
</feature>
<evidence type="ECO:0000313" key="3">
    <source>
        <dbReference type="Proteomes" id="UP000253034"/>
    </source>
</evidence>
<dbReference type="NCBIfam" id="TIGR01784">
    <property type="entry name" value="T_den_put_tspse"/>
    <property type="match status" value="1"/>
</dbReference>
<keyword evidence="3" id="KW-1185">Reference proteome</keyword>
<organism evidence="2 3">
    <name type="scientific">Anaerobacterium chartisolvens</name>
    <dbReference type="NCBI Taxonomy" id="1297424"/>
    <lineage>
        <taxon>Bacteria</taxon>
        <taxon>Bacillati</taxon>
        <taxon>Bacillota</taxon>
        <taxon>Clostridia</taxon>
        <taxon>Eubacteriales</taxon>
        <taxon>Oscillospiraceae</taxon>
        <taxon>Anaerobacterium</taxon>
    </lineage>
</organism>
<feature type="compositionally biased region" description="Basic and acidic residues" evidence="1">
    <location>
        <begin position="240"/>
        <end position="259"/>
    </location>
</feature>
<dbReference type="EMBL" id="QPJT01000005">
    <property type="protein sequence ID" value="RCX18434.1"/>
    <property type="molecule type" value="Genomic_DNA"/>
</dbReference>
<dbReference type="OrthoDB" id="2973070at2"/>
<evidence type="ECO:0000313" key="2">
    <source>
        <dbReference type="EMBL" id="RCX18434.1"/>
    </source>
</evidence>
<dbReference type="PANTHER" id="PTHR41317">
    <property type="entry name" value="PD-(D_E)XK NUCLEASE FAMILY TRANSPOSASE"/>
    <property type="match status" value="1"/>
</dbReference>
<accession>A0A369BFF8</accession>
<protein>
    <submittedName>
        <fullName evidence="2">Putative transposase/invertase (TIGR01784 family)</fullName>
    </submittedName>
</protein>
<comment type="caution">
    <text evidence="2">The sequence shown here is derived from an EMBL/GenBank/DDBJ whole genome shotgun (WGS) entry which is preliminary data.</text>
</comment>
<dbReference type="RefSeq" id="WP_114296976.1">
    <property type="nucleotide sequence ID" value="NZ_QPJT01000005.1"/>
</dbReference>
<reference evidence="2 3" key="1">
    <citation type="submission" date="2018-07" db="EMBL/GenBank/DDBJ databases">
        <title>Genomic Encyclopedia of Type Strains, Phase IV (KMG-IV): sequencing the most valuable type-strain genomes for metagenomic binning, comparative biology and taxonomic classification.</title>
        <authorList>
            <person name="Goeker M."/>
        </authorList>
    </citation>
    <scope>NUCLEOTIDE SEQUENCE [LARGE SCALE GENOMIC DNA]</scope>
    <source>
        <strain evidence="2 3">DSM 27016</strain>
    </source>
</reference>
<dbReference type="InterPro" id="IPR010106">
    <property type="entry name" value="RpnA"/>
</dbReference>
<name>A0A369BFF8_9FIRM</name>
<sequence length="298" mass="34547">MSKHTKAAQDSDFIMLPVVDFVFKLLFGDIKHKERLISLLSAILRLPEKEFEGIEIINTELPRMFEEDKKGILDIRARFSGGKQVDIEIQVLPSVFMAERTLYYLGKMYTMQVKEGETFHALKKCIAINIVDYEFLPVNKMHTVYHLNEDETGHRLTDVVEVHFCELKKVREGTGITDMNDPSIDWMRFIGARTKGEMEIMAETNETIRDAFNYLQVISNDEQKRLEYESRQLWLMDQRTREKVARDEGRDEGREEGKQEGALQAKTGIVKNLRSMGMKTSDIARVTGLTEEEIEDIK</sequence>